<reference evidence="2" key="1">
    <citation type="submission" date="2022-07" db="EMBL/GenBank/DDBJ databases">
        <authorList>
            <person name="Macas J."/>
            <person name="Novak P."/>
            <person name="Neumann P."/>
        </authorList>
    </citation>
    <scope>NUCLEOTIDE SEQUENCE</scope>
</reference>
<organism evidence="2 3">
    <name type="scientific">Cuscuta europaea</name>
    <name type="common">European dodder</name>
    <dbReference type="NCBI Taxonomy" id="41803"/>
    <lineage>
        <taxon>Eukaryota</taxon>
        <taxon>Viridiplantae</taxon>
        <taxon>Streptophyta</taxon>
        <taxon>Embryophyta</taxon>
        <taxon>Tracheophyta</taxon>
        <taxon>Spermatophyta</taxon>
        <taxon>Magnoliopsida</taxon>
        <taxon>eudicotyledons</taxon>
        <taxon>Gunneridae</taxon>
        <taxon>Pentapetalae</taxon>
        <taxon>asterids</taxon>
        <taxon>lamiids</taxon>
        <taxon>Solanales</taxon>
        <taxon>Convolvulaceae</taxon>
        <taxon>Cuscuteae</taxon>
        <taxon>Cuscuta</taxon>
        <taxon>Cuscuta subgen. Cuscuta</taxon>
    </lineage>
</organism>
<dbReference type="EMBL" id="CAMAPE010000073">
    <property type="protein sequence ID" value="CAH9117178.1"/>
    <property type="molecule type" value="Genomic_DNA"/>
</dbReference>
<sequence length="115" mass="12836">MLSILIEIEFINIITSCHSSFFFFFSYFTFIILKCHLCLHNYVRIQYRNLITYTLEEVAATEKMSTPRGDNLAAMAVLPATPAESSLGSGGGILVGQRRQRLGNGGWQKGWVVSA</sequence>
<evidence type="ECO:0000313" key="2">
    <source>
        <dbReference type="EMBL" id="CAH9117178.1"/>
    </source>
</evidence>
<evidence type="ECO:0000313" key="3">
    <source>
        <dbReference type="Proteomes" id="UP001152484"/>
    </source>
</evidence>
<keyword evidence="1" id="KW-0812">Transmembrane</keyword>
<name>A0A9P0ZYK4_CUSEU</name>
<proteinExistence type="predicted"/>
<protein>
    <submittedName>
        <fullName evidence="2">Uncharacterized protein</fullName>
    </submittedName>
</protein>
<keyword evidence="1" id="KW-0472">Membrane</keyword>
<dbReference type="Proteomes" id="UP001152484">
    <property type="component" value="Unassembled WGS sequence"/>
</dbReference>
<keyword evidence="3" id="KW-1185">Reference proteome</keyword>
<gene>
    <name evidence="2" type="ORF">CEURO_LOCUS21437</name>
</gene>
<feature type="transmembrane region" description="Helical" evidence="1">
    <location>
        <begin position="20"/>
        <end position="39"/>
    </location>
</feature>
<keyword evidence="1" id="KW-1133">Transmembrane helix</keyword>
<comment type="caution">
    <text evidence="2">The sequence shown here is derived from an EMBL/GenBank/DDBJ whole genome shotgun (WGS) entry which is preliminary data.</text>
</comment>
<accession>A0A9P0ZYK4</accession>
<evidence type="ECO:0000256" key="1">
    <source>
        <dbReference type="SAM" id="Phobius"/>
    </source>
</evidence>
<dbReference type="AlphaFoldDB" id="A0A9P0ZYK4"/>